<dbReference type="Gene3D" id="1.20.81.30">
    <property type="entry name" value="Type II secretion system (T2SS), domain F"/>
    <property type="match status" value="2"/>
</dbReference>
<feature type="domain" description="Type II secretion system protein GspF" evidence="11">
    <location>
        <begin position="88"/>
        <end position="211"/>
    </location>
</feature>
<name>A0A382CT73_9ZZZZ</name>
<keyword evidence="4" id="KW-1003">Cell membrane</keyword>
<protein>
    <recommendedName>
        <fullName evidence="11">Type II secretion system protein GspF domain-containing protein</fullName>
    </recommendedName>
</protein>
<feature type="domain" description="Type II secretion system protein GspF" evidence="11">
    <location>
        <begin position="293"/>
        <end position="415"/>
    </location>
</feature>
<gene>
    <name evidence="12" type="ORF">METZ01_LOCUS182149</name>
</gene>
<dbReference type="InterPro" id="IPR042094">
    <property type="entry name" value="T2SS_GspF_sf"/>
</dbReference>
<evidence type="ECO:0000259" key="11">
    <source>
        <dbReference type="Pfam" id="PF00482"/>
    </source>
</evidence>
<dbReference type="AlphaFoldDB" id="A0A382CT73"/>
<evidence type="ECO:0000256" key="8">
    <source>
        <dbReference type="ARBA" id="ARBA00023136"/>
    </source>
</evidence>
<keyword evidence="7 10" id="KW-1133">Transmembrane helix</keyword>
<keyword evidence="3" id="KW-0813">Transport</keyword>
<dbReference type="GO" id="GO:0005886">
    <property type="term" value="C:plasma membrane"/>
    <property type="evidence" value="ECO:0007669"/>
    <property type="project" value="UniProtKB-SubCell"/>
</dbReference>
<evidence type="ECO:0000256" key="7">
    <source>
        <dbReference type="ARBA" id="ARBA00022989"/>
    </source>
</evidence>
<feature type="transmembrane region" description="Helical" evidence="10">
    <location>
        <begin position="242"/>
        <end position="261"/>
    </location>
</feature>
<dbReference type="InterPro" id="IPR018076">
    <property type="entry name" value="T2SS_GspF_dom"/>
</dbReference>
<keyword evidence="5" id="KW-0997">Cell inner membrane</keyword>
<evidence type="ECO:0000256" key="2">
    <source>
        <dbReference type="ARBA" id="ARBA00005745"/>
    </source>
</evidence>
<evidence type="ECO:0000256" key="1">
    <source>
        <dbReference type="ARBA" id="ARBA00004429"/>
    </source>
</evidence>
<comment type="subcellular location">
    <subcellularLocation>
        <location evidence="1">Cell inner membrane</location>
        <topology evidence="1">Multi-pass membrane protein</topology>
    </subcellularLocation>
</comment>
<sequence length="427" mass="46066">MATFQYEAVNTKSGKSESGELPAASQAEALVRLQEMGLAPTKVEQAKVARKKGKRATGKKGAKKGVGQMEINIPGFGGRVKEKILTIFTRQLAQLTSAGLPLLSGLRVLQKQEKDHTLRRVLGELSDVIEGGGTFSEGLAQHPKVFNKLFVSMVKAGELGGVLEVVLDRLAMFMEKAMKIKGKVKAAMFYPIAVLVVAVVIMGILLVFVIPKFKDVFSDMLGKDGLPDFTELVLSISDTVRLNAMGTMSGIFACFFTFAMIGRTNFGRYILDKMSLFFPVIGPVVERVAIARFARTLGTLINSGVPILQALNIVKDTSGNVVVARAVQDVHDSVKEGETIVAPLDASRVFPPMVISMVDVGEKTGDMPQMLEKIADTYDEEVDRAVESLTSLIEPIMIVFLAVIVGGIVIAMFLPLIVMIESLGGAE</sequence>
<evidence type="ECO:0000256" key="3">
    <source>
        <dbReference type="ARBA" id="ARBA00022448"/>
    </source>
</evidence>
<dbReference type="Pfam" id="PF00482">
    <property type="entry name" value="T2SSF"/>
    <property type="match status" value="2"/>
</dbReference>
<dbReference type="EMBL" id="UINC01035999">
    <property type="protein sequence ID" value="SVB29295.1"/>
    <property type="molecule type" value="Genomic_DNA"/>
</dbReference>
<dbReference type="InterPro" id="IPR003004">
    <property type="entry name" value="GspF/PilC"/>
</dbReference>
<dbReference type="InterPro" id="IPR001992">
    <property type="entry name" value="T2SS_GspF/T4SS_PilC_CS"/>
</dbReference>
<dbReference type="PANTHER" id="PTHR30012">
    <property type="entry name" value="GENERAL SECRETION PATHWAY PROTEIN"/>
    <property type="match status" value="1"/>
</dbReference>
<proteinExistence type="inferred from homology"/>
<feature type="transmembrane region" description="Helical" evidence="10">
    <location>
        <begin position="398"/>
        <end position="420"/>
    </location>
</feature>
<dbReference type="GO" id="GO:0015628">
    <property type="term" value="P:protein secretion by the type II secretion system"/>
    <property type="evidence" value="ECO:0007669"/>
    <property type="project" value="TreeGrafter"/>
</dbReference>
<evidence type="ECO:0000256" key="10">
    <source>
        <dbReference type="SAM" id="Phobius"/>
    </source>
</evidence>
<evidence type="ECO:0000256" key="6">
    <source>
        <dbReference type="ARBA" id="ARBA00022692"/>
    </source>
</evidence>
<comment type="similarity">
    <text evidence="2">Belongs to the GSP F family.</text>
</comment>
<reference evidence="12" key="1">
    <citation type="submission" date="2018-05" db="EMBL/GenBank/DDBJ databases">
        <authorList>
            <person name="Lanie J.A."/>
            <person name="Ng W.-L."/>
            <person name="Kazmierczak K.M."/>
            <person name="Andrzejewski T.M."/>
            <person name="Davidsen T.M."/>
            <person name="Wayne K.J."/>
            <person name="Tettelin H."/>
            <person name="Glass J.I."/>
            <person name="Rusch D."/>
            <person name="Podicherti R."/>
            <person name="Tsui H.-C.T."/>
            <person name="Winkler M.E."/>
        </authorList>
    </citation>
    <scope>NUCLEOTIDE SEQUENCE</scope>
</reference>
<feature type="transmembrane region" description="Helical" evidence="10">
    <location>
        <begin position="188"/>
        <end position="210"/>
    </location>
</feature>
<accession>A0A382CT73</accession>
<organism evidence="12">
    <name type="scientific">marine metagenome</name>
    <dbReference type="NCBI Taxonomy" id="408172"/>
    <lineage>
        <taxon>unclassified sequences</taxon>
        <taxon>metagenomes</taxon>
        <taxon>ecological metagenomes</taxon>
    </lineage>
</organism>
<feature type="region of interest" description="Disordered" evidence="9">
    <location>
        <begin position="1"/>
        <end position="23"/>
    </location>
</feature>
<dbReference type="PRINTS" id="PR00812">
    <property type="entry name" value="BCTERIALGSPF"/>
</dbReference>
<dbReference type="PROSITE" id="PS00874">
    <property type="entry name" value="T2SP_F"/>
    <property type="match status" value="1"/>
</dbReference>
<dbReference type="PANTHER" id="PTHR30012:SF7">
    <property type="entry name" value="PROTEIN TRANSPORT PROTEIN HOFC HOMOLOG"/>
    <property type="match status" value="1"/>
</dbReference>
<dbReference type="FunFam" id="1.20.81.30:FF:000001">
    <property type="entry name" value="Type II secretion system protein F"/>
    <property type="match status" value="2"/>
</dbReference>
<evidence type="ECO:0000256" key="9">
    <source>
        <dbReference type="SAM" id="MobiDB-lite"/>
    </source>
</evidence>
<evidence type="ECO:0000256" key="4">
    <source>
        <dbReference type="ARBA" id="ARBA00022475"/>
    </source>
</evidence>
<evidence type="ECO:0000313" key="12">
    <source>
        <dbReference type="EMBL" id="SVB29295.1"/>
    </source>
</evidence>
<keyword evidence="6 10" id="KW-0812">Transmembrane</keyword>
<evidence type="ECO:0000256" key="5">
    <source>
        <dbReference type="ARBA" id="ARBA00022519"/>
    </source>
</evidence>
<keyword evidence="8 10" id="KW-0472">Membrane</keyword>